<dbReference type="STRING" id="1519643.SAMN06295933_0026"/>
<evidence type="ECO:0000313" key="3">
    <source>
        <dbReference type="Proteomes" id="UP000192906"/>
    </source>
</evidence>
<dbReference type="Pfam" id="PF01584">
    <property type="entry name" value="CheW"/>
    <property type="match status" value="1"/>
</dbReference>
<feature type="domain" description="CheW-like" evidence="1">
    <location>
        <begin position="3"/>
        <end position="141"/>
    </location>
</feature>
<dbReference type="InterPro" id="IPR036061">
    <property type="entry name" value="CheW-like_dom_sf"/>
</dbReference>
<dbReference type="EMBL" id="FWZU01000001">
    <property type="protein sequence ID" value="SME87761.1"/>
    <property type="molecule type" value="Genomic_DNA"/>
</dbReference>
<gene>
    <name evidence="2" type="ORF">SAMN06295933_0026</name>
</gene>
<dbReference type="PANTHER" id="PTHR22617">
    <property type="entry name" value="CHEMOTAXIS SENSOR HISTIDINE KINASE-RELATED"/>
    <property type="match status" value="1"/>
</dbReference>
<accession>A0A1X7C0S6</accession>
<dbReference type="AlphaFoldDB" id="A0A1X7C0S6"/>
<dbReference type="PANTHER" id="PTHR22617:SF23">
    <property type="entry name" value="CHEMOTAXIS PROTEIN CHEW"/>
    <property type="match status" value="1"/>
</dbReference>
<organism evidence="2 3">
    <name type="scientific">Desulfovibrio gilichinskyi</name>
    <dbReference type="NCBI Taxonomy" id="1519643"/>
    <lineage>
        <taxon>Bacteria</taxon>
        <taxon>Pseudomonadati</taxon>
        <taxon>Thermodesulfobacteriota</taxon>
        <taxon>Desulfovibrionia</taxon>
        <taxon>Desulfovibrionales</taxon>
        <taxon>Desulfovibrionaceae</taxon>
        <taxon>Desulfovibrio</taxon>
    </lineage>
</organism>
<evidence type="ECO:0000313" key="2">
    <source>
        <dbReference type="EMBL" id="SME87761.1"/>
    </source>
</evidence>
<dbReference type="OrthoDB" id="5454782at2"/>
<dbReference type="PROSITE" id="PS50851">
    <property type="entry name" value="CHEW"/>
    <property type="match status" value="1"/>
</dbReference>
<dbReference type="InterPro" id="IPR039315">
    <property type="entry name" value="CheW"/>
</dbReference>
<dbReference type="Gene3D" id="2.30.30.40">
    <property type="entry name" value="SH3 Domains"/>
    <property type="match status" value="1"/>
</dbReference>
<name>A0A1X7C0S6_9BACT</name>
<dbReference type="GO" id="GO:0005829">
    <property type="term" value="C:cytosol"/>
    <property type="evidence" value="ECO:0007669"/>
    <property type="project" value="TreeGrafter"/>
</dbReference>
<dbReference type="Proteomes" id="UP000192906">
    <property type="component" value="Unassembled WGS sequence"/>
</dbReference>
<reference evidence="3" key="1">
    <citation type="submission" date="2017-04" db="EMBL/GenBank/DDBJ databases">
        <authorList>
            <person name="Varghese N."/>
            <person name="Submissions S."/>
        </authorList>
    </citation>
    <scope>NUCLEOTIDE SEQUENCE [LARGE SCALE GENOMIC DNA]</scope>
    <source>
        <strain evidence="3">K3S</strain>
    </source>
</reference>
<keyword evidence="3" id="KW-1185">Reference proteome</keyword>
<evidence type="ECO:0000259" key="1">
    <source>
        <dbReference type="PROSITE" id="PS50851"/>
    </source>
</evidence>
<dbReference type="Gene3D" id="2.40.50.180">
    <property type="entry name" value="CheA-289, Domain 4"/>
    <property type="match status" value="1"/>
</dbReference>
<dbReference type="GO" id="GO:0006935">
    <property type="term" value="P:chemotaxis"/>
    <property type="evidence" value="ECO:0007669"/>
    <property type="project" value="InterPro"/>
</dbReference>
<dbReference type="InterPro" id="IPR002545">
    <property type="entry name" value="CheW-lke_dom"/>
</dbReference>
<dbReference type="GO" id="GO:0007165">
    <property type="term" value="P:signal transduction"/>
    <property type="evidence" value="ECO:0007669"/>
    <property type="project" value="InterPro"/>
</dbReference>
<sequence>MNKNDYVIFKVDSCKFAVPSFLVDKVELAVSLTPVPDAPYPVLGVVNDGGTIVPVVGVRRKIGSDERDVILSDRLIFSRLGHRKIAILADEVNDVIEIPPAMSQDSNQIWPGVFYLKSFSGLGDDVVLMQDLNSIFSNEQEKTLFEVLDALNEQEKIDSDE</sequence>
<proteinExistence type="predicted"/>
<dbReference type="SMART" id="SM00260">
    <property type="entry name" value="CheW"/>
    <property type="match status" value="1"/>
</dbReference>
<protein>
    <submittedName>
        <fullName evidence="2">CheW protein</fullName>
    </submittedName>
</protein>
<dbReference type="SUPFAM" id="SSF50341">
    <property type="entry name" value="CheW-like"/>
    <property type="match status" value="1"/>
</dbReference>
<dbReference type="RefSeq" id="WP_085096569.1">
    <property type="nucleotide sequence ID" value="NZ_FWZU01000001.1"/>
</dbReference>